<organism evidence="3 4">
    <name type="scientific">Alkalibaculum sporogenes</name>
    <dbReference type="NCBI Taxonomy" id="2655001"/>
    <lineage>
        <taxon>Bacteria</taxon>
        <taxon>Bacillati</taxon>
        <taxon>Bacillota</taxon>
        <taxon>Clostridia</taxon>
        <taxon>Eubacteriales</taxon>
        <taxon>Eubacteriaceae</taxon>
        <taxon>Alkalibaculum</taxon>
    </lineage>
</organism>
<evidence type="ECO:0000256" key="1">
    <source>
        <dbReference type="SAM" id="Phobius"/>
    </source>
</evidence>
<dbReference type="PANTHER" id="PTHR40448">
    <property type="entry name" value="TWO-COMPONENT SENSOR HISTIDINE KINASE"/>
    <property type="match status" value="1"/>
</dbReference>
<dbReference type="GO" id="GO:0042802">
    <property type="term" value="F:identical protein binding"/>
    <property type="evidence" value="ECO:0007669"/>
    <property type="project" value="TreeGrafter"/>
</dbReference>
<dbReference type="EMBL" id="WHNX01000001">
    <property type="protein sequence ID" value="MPW24343.1"/>
    <property type="molecule type" value="Genomic_DNA"/>
</dbReference>
<evidence type="ECO:0000313" key="3">
    <source>
        <dbReference type="EMBL" id="MPW24343.1"/>
    </source>
</evidence>
<keyword evidence="4" id="KW-1185">Reference proteome</keyword>
<dbReference type="PANTHER" id="PTHR40448:SF1">
    <property type="entry name" value="TWO-COMPONENT SENSOR HISTIDINE KINASE"/>
    <property type="match status" value="1"/>
</dbReference>
<name>A0A6A7K5C3_9FIRM</name>
<reference evidence="3 4" key="1">
    <citation type="submission" date="2019-10" db="EMBL/GenBank/DDBJ databases">
        <title>Alkalibaculum tamaniensis sp.nov., a new alkaliphilic acetogen, isolated on methoxylated aromatics from a mud volcano.</title>
        <authorList>
            <person name="Khomyakova M.A."/>
            <person name="Merkel A.Y."/>
            <person name="Bonch-Osmolovskaya E.A."/>
            <person name="Slobodkin A.I."/>
        </authorList>
    </citation>
    <scope>NUCLEOTIDE SEQUENCE [LARGE SCALE GENOMIC DNA]</scope>
    <source>
        <strain evidence="3 4">M08DMB</strain>
    </source>
</reference>
<feature type="transmembrane region" description="Helical" evidence="1">
    <location>
        <begin position="158"/>
        <end position="177"/>
    </location>
</feature>
<feature type="transmembrane region" description="Helical" evidence="1">
    <location>
        <begin position="36"/>
        <end position="56"/>
    </location>
</feature>
<keyword evidence="1" id="KW-0472">Membrane</keyword>
<feature type="transmembrane region" description="Helical" evidence="1">
    <location>
        <begin position="62"/>
        <end position="80"/>
    </location>
</feature>
<dbReference type="InterPro" id="IPR036890">
    <property type="entry name" value="HATPase_C_sf"/>
</dbReference>
<evidence type="ECO:0000259" key="2">
    <source>
        <dbReference type="Pfam" id="PF14501"/>
    </source>
</evidence>
<protein>
    <submittedName>
        <fullName evidence="3">GHKL domain-containing protein</fullName>
    </submittedName>
</protein>
<dbReference type="SUPFAM" id="SSF55874">
    <property type="entry name" value="ATPase domain of HSP90 chaperone/DNA topoisomerase II/histidine kinase"/>
    <property type="match status" value="1"/>
</dbReference>
<dbReference type="AlphaFoldDB" id="A0A6A7K5C3"/>
<dbReference type="Pfam" id="PF14501">
    <property type="entry name" value="HATPase_c_5"/>
    <property type="match status" value="1"/>
</dbReference>
<dbReference type="Proteomes" id="UP000440004">
    <property type="component" value="Unassembled WGS sequence"/>
</dbReference>
<sequence>MSLLNYIIEYAICFSEVFVFYLFFKYLLNTRPKYSKLAIGIFLVFIPLLLFIITLFQLPLYLKMPLTFILYFALSTVYSYPKINKLFLILLFYLIIILTEVFFISVLFILNIQPSEAMHLDGNARYISVLITKSIEFLVLFIVAKILKPNKIILPRKYTILIWGIFTITISTMIFLLKQALYFHRNSYSTSFLFIVCLVFIIINIVIFYYYLSSNQFYLQNKEQEIINIYLKANQKYVNEVENQSEYLHKIWHDLNNHVKNLELLVDNHSSSDALNYLQSIKNNIDKIPNKITTGNKIVDVVLNRKNADIIINDIKFNVKAAIAPQLNIEETDLSAILFNSIDNAIEASLHLKNKEDRLIEIELYHKKQYVYYQIRNNVNALSSKNQRGFYNKKKYIPTGYGLVILQDITDKYNGNLEYGVQDGQFVLTIYLLI</sequence>
<gene>
    <name evidence="3" type="ORF">GC105_00865</name>
</gene>
<comment type="caution">
    <text evidence="3">The sequence shown here is derived from an EMBL/GenBank/DDBJ whole genome shotgun (WGS) entry which is preliminary data.</text>
</comment>
<feature type="transmembrane region" description="Helical" evidence="1">
    <location>
        <begin position="189"/>
        <end position="212"/>
    </location>
</feature>
<dbReference type="InterPro" id="IPR032834">
    <property type="entry name" value="NatK-like_C"/>
</dbReference>
<dbReference type="Gene3D" id="3.30.565.10">
    <property type="entry name" value="Histidine kinase-like ATPase, C-terminal domain"/>
    <property type="match status" value="1"/>
</dbReference>
<feature type="transmembrane region" description="Helical" evidence="1">
    <location>
        <begin position="6"/>
        <end position="24"/>
    </location>
</feature>
<proteinExistence type="predicted"/>
<feature type="transmembrane region" description="Helical" evidence="1">
    <location>
        <begin position="124"/>
        <end position="146"/>
    </location>
</feature>
<evidence type="ECO:0000313" key="4">
    <source>
        <dbReference type="Proteomes" id="UP000440004"/>
    </source>
</evidence>
<accession>A0A6A7K5C3</accession>
<keyword evidence="1" id="KW-0812">Transmembrane</keyword>
<feature type="domain" description="Sensor histidine kinase NatK-like C-terminal" evidence="2">
    <location>
        <begin position="331"/>
        <end position="432"/>
    </location>
</feature>
<feature type="transmembrane region" description="Helical" evidence="1">
    <location>
        <begin position="87"/>
        <end position="112"/>
    </location>
</feature>
<keyword evidence="1" id="KW-1133">Transmembrane helix</keyword>